<evidence type="ECO:0000313" key="4">
    <source>
        <dbReference type="Proteomes" id="UP000315388"/>
    </source>
</evidence>
<dbReference type="RefSeq" id="WP_140904672.1">
    <property type="nucleotide sequence ID" value="NZ_JBHTMD010000007.1"/>
</dbReference>
<dbReference type="Proteomes" id="UP000315388">
    <property type="component" value="Unassembled WGS sequence"/>
</dbReference>
<protein>
    <submittedName>
        <fullName evidence="3">Cupin domain-containing protein</fullName>
    </submittedName>
</protein>
<dbReference type="PANTHER" id="PTHR35848:SF6">
    <property type="entry name" value="CUPIN TYPE-2 DOMAIN-CONTAINING PROTEIN"/>
    <property type="match status" value="1"/>
</dbReference>
<evidence type="ECO:0000259" key="2">
    <source>
        <dbReference type="Pfam" id="PF07883"/>
    </source>
</evidence>
<proteinExistence type="predicted"/>
<dbReference type="GO" id="GO:0046872">
    <property type="term" value="F:metal ion binding"/>
    <property type="evidence" value="ECO:0007669"/>
    <property type="project" value="UniProtKB-KW"/>
</dbReference>
<evidence type="ECO:0000256" key="1">
    <source>
        <dbReference type="ARBA" id="ARBA00022723"/>
    </source>
</evidence>
<accession>A0A502BSC7</accession>
<dbReference type="Gene3D" id="2.60.120.10">
    <property type="entry name" value="Jelly Rolls"/>
    <property type="match status" value="1"/>
</dbReference>
<name>A0A502BSC7_9HYPH</name>
<sequence length="128" mass="14375">MHHIIRATEISKAPNRTWKFEGEPFGASISFFAVDLDRGQGPDMHTHPYAETWLVLSGTADFEVEGKDLLAYSGDVVIVPAHTPHRFTNSGNQPLKMVCIHAHGRVIQHFLNERLPELARRDAEYGSL</sequence>
<dbReference type="InterPro" id="IPR014710">
    <property type="entry name" value="RmlC-like_jellyroll"/>
</dbReference>
<dbReference type="PANTHER" id="PTHR35848">
    <property type="entry name" value="OXALATE-BINDING PROTEIN"/>
    <property type="match status" value="1"/>
</dbReference>
<comment type="caution">
    <text evidence="3">The sequence shown here is derived from an EMBL/GenBank/DDBJ whole genome shotgun (WGS) entry which is preliminary data.</text>
</comment>
<dbReference type="AlphaFoldDB" id="A0A502BSC7"/>
<feature type="domain" description="Cupin type-2" evidence="2">
    <location>
        <begin position="34"/>
        <end position="100"/>
    </location>
</feature>
<dbReference type="Pfam" id="PF07883">
    <property type="entry name" value="Cupin_2"/>
    <property type="match status" value="1"/>
</dbReference>
<dbReference type="InterPro" id="IPR051610">
    <property type="entry name" value="GPI/OXD"/>
</dbReference>
<organism evidence="3 4">
    <name type="scientific">Brucella gallinifaecis</name>
    <dbReference type="NCBI Taxonomy" id="215590"/>
    <lineage>
        <taxon>Bacteria</taxon>
        <taxon>Pseudomonadati</taxon>
        <taxon>Pseudomonadota</taxon>
        <taxon>Alphaproteobacteria</taxon>
        <taxon>Hyphomicrobiales</taxon>
        <taxon>Brucellaceae</taxon>
        <taxon>Brucella/Ochrobactrum group</taxon>
        <taxon>Brucella</taxon>
    </lineage>
</organism>
<dbReference type="EMBL" id="VEWJ01000004">
    <property type="protein sequence ID" value="TPF75903.1"/>
    <property type="molecule type" value="Genomic_DNA"/>
</dbReference>
<keyword evidence="4" id="KW-1185">Reference proteome</keyword>
<dbReference type="SUPFAM" id="SSF51182">
    <property type="entry name" value="RmlC-like cupins"/>
    <property type="match status" value="1"/>
</dbReference>
<gene>
    <name evidence="3" type="ORF">FHY56_08185</name>
</gene>
<reference evidence="3 4" key="1">
    <citation type="journal article" date="2003" name="Int. J. Syst. Evol. Microbiol.">
        <title>Towards a standardized format for the description of a novel species (of an established genus): Ochrobactrum gallinifaecis sp. nov.</title>
        <authorList>
            <person name="Kampfer P."/>
            <person name="Buczolits S."/>
            <person name="Albrecht A."/>
            <person name="Busse H.J."/>
            <person name="Stackebrandt E."/>
        </authorList>
    </citation>
    <scope>NUCLEOTIDE SEQUENCE [LARGE SCALE GENOMIC DNA]</scope>
    <source>
        <strain evidence="3 4">ISO 196</strain>
    </source>
</reference>
<dbReference type="OrthoDB" id="122936at2"/>
<dbReference type="InterPro" id="IPR013096">
    <property type="entry name" value="Cupin_2"/>
</dbReference>
<keyword evidence="1" id="KW-0479">Metal-binding</keyword>
<evidence type="ECO:0000313" key="3">
    <source>
        <dbReference type="EMBL" id="TPF75903.1"/>
    </source>
</evidence>
<dbReference type="InterPro" id="IPR011051">
    <property type="entry name" value="RmlC_Cupin_sf"/>
</dbReference>